<dbReference type="CDD" id="cd02440">
    <property type="entry name" value="AdoMet_MTases"/>
    <property type="match status" value="1"/>
</dbReference>
<dbReference type="Proteomes" id="UP001156836">
    <property type="component" value="Unassembled WGS sequence"/>
</dbReference>
<sequence>MSDVDFGKTAADYGKYRAGFPPAFFARAAALGIGLPGQSLLDLGTGTGTLARGFAQQGCQAVGLDPAETMLAQARLLDAEAGVRVEYRQGVAERTGLPDAAFDVVTAGQCWHWFQRPEAAREAWRVLRHGGILALAHYDWIPLPGNVVEATERLILQHNPAWQGAGGCGVHGGHFADLAQAGFVGLEAVAFDVPAVYSHEAWRGRIRASAGVSASLPPHAVTRFDAELAALLRARFPQEPLCVPHRVFLVLGRKYG</sequence>
<evidence type="ECO:0000313" key="5">
    <source>
        <dbReference type="EMBL" id="GLS06132.1"/>
    </source>
</evidence>
<name>A0ABQ6BXK5_9NEIS</name>
<feature type="domain" description="Methyltransferase type 11" evidence="4">
    <location>
        <begin position="41"/>
        <end position="134"/>
    </location>
</feature>
<keyword evidence="3" id="KW-0808">Transferase</keyword>
<gene>
    <name evidence="5" type="ORF">GCM10007860_32990</name>
</gene>
<dbReference type="InterPro" id="IPR051052">
    <property type="entry name" value="Diverse_substrate_MTase"/>
</dbReference>
<evidence type="ECO:0000313" key="6">
    <source>
        <dbReference type="Proteomes" id="UP001156836"/>
    </source>
</evidence>
<dbReference type="SUPFAM" id="SSF53335">
    <property type="entry name" value="S-adenosyl-L-methionine-dependent methyltransferases"/>
    <property type="match status" value="1"/>
</dbReference>
<proteinExistence type="inferred from homology"/>
<evidence type="ECO:0000256" key="3">
    <source>
        <dbReference type="ARBA" id="ARBA00022679"/>
    </source>
</evidence>
<evidence type="ECO:0000256" key="1">
    <source>
        <dbReference type="ARBA" id="ARBA00008361"/>
    </source>
</evidence>
<comment type="similarity">
    <text evidence="1">Belongs to the methyltransferase superfamily.</text>
</comment>
<keyword evidence="6" id="KW-1185">Reference proteome</keyword>
<dbReference type="InterPro" id="IPR029063">
    <property type="entry name" value="SAM-dependent_MTases_sf"/>
</dbReference>
<dbReference type="Pfam" id="PF08241">
    <property type="entry name" value="Methyltransf_11"/>
    <property type="match status" value="1"/>
</dbReference>
<dbReference type="RefSeq" id="WP_018747235.1">
    <property type="nucleotide sequence ID" value="NZ_BSOZ01000096.1"/>
</dbReference>
<dbReference type="PANTHER" id="PTHR44942:SF4">
    <property type="entry name" value="METHYLTRANSFERASE TYPE 11 DOMAIN-CONTAINING PROTEIN"/>
    <property type="match status" value="1"/>
</dbReference>
<protein>
    <recommendedName>
        <fullName evidence="4">Methyltransferase type 11 domain-containing protein</fullName>
    </recommendedName>
</protein>
<keyword evidence="2" id="KW-0489">Methyltransferase</keyword>
<reference evidence="6" key="1">
    <citation type="journal article" date="2019" name="Int. J. Syst. Evol. Microbiol.">
        <title>The Global Catalogue of Microorganisms (GCM) 10K type strain sequencing project: providing services to taxonomists for standard genome sequencing and annotation.</title>
        <authorList>
            <consortium name="The Broad Institute Genomics Platform"/>
            <consortium name="The Broad Institute Genome Sequencing Center for Infectious Disease"/>
            <person name="Wu L."/>
            <person name="Ma J."/>
        </authorList>
    </citation>
    <scope>NUCLEOTIDE SEQUENCE [LARGE SCALE GENOMIC DNA]</scope>
    <source>
        <strain evidence="6">NBRC 104970</strain>
    </source>
</reference>
<evidence type="ECO:0000259" key="4">
    <source>
        <dbReference type="Pfam" id="PF08241"/>
    </source>
</evidence>
<dbReference type="Gene3D" id="3.40.50.150">
    <property type="entry name" value="Vaccinia Virus protein VP39"/>
    <property type="match status" value="1"/>
</dbReference>
<evidence type="ECO:0000256" key="2">
    <source>
        <dbReference type="ARBA" id="ARBA00022603"/>
    </source>
</evidence>
<dbReference type="EMBL" id="BSOZ01000096">
    <property type="protein sequence ID" value="GLS06132.1"/>
    <property type="molecule type" value="Genomic_DNA"/>
</dbReference>
<dbReference type="InterPro" id="IPR013216">
    <property type="entry name" value="Methyltransf_11"/>
</dbReference>
<organism evidence="5 6">
    <name type="scientific">Chitiniphilus shinanonensis</name>
    <dbReference type="NCBI Taxonomy" id="553088"/>
    <lineage>
        <taxon>Bacteria</taxon>
        <taxon>Pseudomonadati</taxon>
        <taxon>Pseudomonadota</taxon>
        <taxon>Betaproteobacteria</taxon>
        <taxon>Neisseriales</taxon>
        <taxon>Chitinibacteraceae</taxon>
        <taxon>Chitiniphilus</taxon>
    </lineage>
</organism>
<comment type="caution">
    <text evidence="5">The sequence shown here is derived from an EMBL/GenBank/DDBJ whole genome shotgun (WGS) entry which is preliminary data.</text>
</comment>
<dbReference type="PANTHER" id="PTHR44942">
    <property type="entry name" value="METHYLTRANSF_11 DOMAIN-CONTAINING PROTEIN"/>
    <property type="match status" value="1"/>
</dbReference>
<accession>A0ABQ6BXK5</accession>